<dbReference type="EMBL" id="DS547097">
    <property type="protein sequence ID" value="EDR10512.1"/>
    <property type="molecule type" value="Genomic_DNA"/>
</dbReference>
<dbReference type="OrthoDB" id="2980827at2759"/>
<dbReference type="KEGG" id="lbc:LACBIDRAFT_325190"/>
<feature type="region of interest" description="Disordered" evidence="1">
    <location>
        <begin position="250"/>
        <end position="283"/>
    </location>
</feature>
<proteinExistence type="predicted"/>
<evidence type="ECO:0000256" key="1">
    <source>
        <dbReference type="SAM" id="MobiDB-lite"/>
    </source>
</evidence>
<dbReference type="HOGENOM" id="CLU_885857_0_0_1"/>
<accession>B0D449</accession>
<dbReference type="AlphaFoldDB" id="B0D449"/>
<name>B0D449_LACBS</name>
<reference evidence="2 3" key="1">
    <citation type="journal article" date="2008" name="Nature">
        <title>The genome of Laccaria bicolor provides insights into mycorrhizal symbiosis.</title>
        <authorList>
            <person name="Martin F."/>
            <person name="Aerts A."/>
            <person name="Ahren D."/>
            <person name="Brun A."/>
            <person name="Danchin E.G.J."/>
            <person name="Duchaussoy F."/>
            <person name="Gibon J."/>
            <person name="Kohler A."/>
            <person name="Lindquist E."/>
            <person name="Pereda V."/>
            <person name="Salamov A."/>
            <person name="Shapiro H.J."/>
            <person name="Wuyts J."/>
            <person name="Blaudez D."/>
            <person name="Buee M."/>
            <person name="Brokstein P."/>
            <person name="Canbaeck B."/>
            <person name="Cohen D."/>
            <person name="Courty P.E."/>
            <person name="Coutinho P.M."/>
            <person name="Delaruelle C."/>
            <person name="Detter J.C."/>
            <person name="Deveau A."/>
            <person name="DiFazio S."/>
            <person name="Duplessis S."/>
            <person name="Fraissinet-Tachet L."/>
            <person name="Lucic E."/>
            <person name="Frey-Klett P."/>
            <person name="Fourrey C."/>
            <person name="Feussner I."/>
            <person name="Gay G."/>
            <person name="Grimwood J."/>
            <person name="Hoegger P.J."/>
            <person name="Jain P."/>
            <person name="Kilaru S."/>
            <person name="Labbe J."/>
            <person name="Lin Y.C."/>
            <person name="Legue V."/>
            <person name="Le Tacon F."/>
            <person name="Marmeisse R."/>
            <person name="Melayah D."/>
            <person name="Montanini B."/>
            <person name="Muratet M."/>
            <person name="Nehls U."/>
            <person name="Niculita-Hirzel H."/>
            <person name="Oudot-Le Secq M.P."/>
            <person name="Peter M."/>
            <person name="Quesneville H."/>
            <person name="Rajashekar B."/>
            <person name="Reich M."/>
            <person name="Rouhier N."/>
            <person name="Schmutz J."/>
            <person name="Yin T."/>
            <person name="Chalot M."/>
            <person name="Henrissat B."/>
            <person name="Kuees U."/>
            <person name="Lucas S."/>
            <person name="Van de Peer Y."/>
            <person name="Podila G.K."/>
            <person name="Polle A."/>
            <person name="Pukkila P.J."/>
            <person name="Richardson P.M."/>
            <person name="Rouze P."/>
            <person name="Sanders I.R."/>
            <person name="Stajich J.E."/>
            <person name="Tunlid A."/>
            <person name="Tuskan G."/>
            <person name="Grigoriev I.V."/>
        </authorList>
    </citation>
    <scope>NUCLEOTIDE SEQUENCE [LARGE SCALE GENOMIC DNA]</scope>
    <source>
        <strain evidence="3">S238N-H82 / ATCC MYA-4686</strain>
    </source>
</reference>
<feature type="compositionally biased region" description="Acidic residues" evidence="1">
    <location>
        <begin position="259"/>
        <end position="282"/>
    </location>
</feature>
<keyword evidence="3" id="KW-1185">Reference proteome</keyword>
<feature type="region of interest" description="Disordered" evidence="1">
    <location>
        <begin position="84"/>
        <end position="131"/>
    </location>
</feature>
<sequence length="331" mass="36430">MIPTVQNQAMLQQQGIAGKPTAEMVKALQDAQLNFLSWQDSPLLSSRPICRTSFESDRSSLHSISGGRPFVRPLPAIPHPSAAAHLPAPRSAPPTFWDKPVVHQSQTQLSPRPLPPLPPLSPVPSSDGKESFLACDPPSPCPVYFTSPFDENFEDGCKSTLPSFFPPKLDSVWAYADSGVPPEVPSPTTAQRRRVAKLRRHLGESVVDLLVDRGDTPQLGAGHSRSMSLLGSSADHGGYSSIINHCRSAHGHGANSAETSEDEEEFEDVVSQEHEGEEEGEQADYSWILSNGRVVQTSRRNRYRKKWVFEKGGRRWVVDGYEEVLHALRTL</sequence>
<evidence type="ECO:0000313" key="2">
    <source>
        <dbReference type="EMBL" id="EDR10512.1"/>
    </source>
</evidence>
<dbReference type="InParanoid" id="B0D449"/>
<gene>
    <name evidence="2" type="ORF">LACBIDRAFT_325190</name>
</gene>
<protein>
    <submittedName>
        <fullName evidence="2">Predicted protein</fullName>
    </submittedName>
</protein>
<dbReference type="RefSeq" id="XP_001878962.1">
    <property type="nucleotide sequence ID" value="XM_001878927.1"/>
</dbReference>
<dbReference type="Proteomes" id="UP000001194">
    <property type="component" value="Unassembled WGS sequence"/>
</dbReference>
<evidence type="ECO:0000313" key="3">
    <source>
        <dbReference type="Proteomes" id="UP000001194"/>
    </source>
</evidence>
<dbReference type="GeneID" id="6074298"/>
<organism evidence="3">
    <name type="scientific">Laccaria bicolor (strain S238N-H82 / ATCC MYA-4686)</name>
    <name type="common">Bicoloured deceiver</name>
    <name type="synonym">Laccaria laccata var. bicolor</name>
    <dbReference type="NCBI Taxonomy" id="486041"/>
    <lineage>
        <taxon>Eukaryota</taxon>
        <taxon>Fungi</taxon>
        <taxon>Dikarya</taxon>
        <taxon>Basidiomycota</taxon>
        <taxon>Agaricomycotina</taxon>
        <taxon>Agaricomycetes</taxon>
        <taxon>Agaricomycetidae</taxon>
        <taxon>Agaricales</taxon>
        <taxon>Agaricineae</taxon>
        <taxon>Hydnangiaceae</taxon>
        <taxon>Laccaria</taxon>
    </lineage>
</organism>
<feature type="compositionally biased region" description="Pro residues" evidence="1">
    <location>
        <begin position="112"/>
        <end position="122"/>
    </location>
</feature>